<dbReference type="InterPro" id="IPR006674">
    <property type="entry name" value="HD_domain"/>
</dbReference>
<keyword evidence="5 9" id="KW-1133">Transmembrane helix</keyword>
<dbReference type="Gene3D" id="1.10.3210.10">
    <property type="entry name" value="Hypothetical protein af1432"/>
    <property type="match status" value="1"/>
</dbReference>
<dbReference type="AlphaFoldDB" id="A0A150XFY1"/>
<dbReference type="Proteomes" id="UP000075606">
    <property type="component" value="Unassembled WGS sequence"/>
</dbReference>
<dbReference type="PANTHER" id="PTHR33594:SF1">
    <property type="entry name" value="HD_PDEASE DOMAIN-CONTAINING PROTEIN"/>
    <property type="match status" value="1"/>
</dbReference>
<feature type="coiled-coil region" evidence="8">
    <location>
        <begin position="200"/>
        <end position="227"/>
    </location>
</feature>
<dbReference type="RefSeq" id="WP_068216084.1">
    <property type="nucleotide sequence ID" value="NZ_LRPC01000001.1"/>
</dbReference>
<evidence type="ECO:0000256" key="7">
    <source>
        <dbReference type="ARBA" id="ARBA00023136"/>
    </source>
</evidence>
<dbReference type="Pfam" id="PF18967">
    <property type="entry name" value="PycTM"/>
    <property type="match status" value="1"/>
</dbReference>
<name>A0A150XFY1_9BACT</name>
<keyword evidence="8" id="KW-0175">Coiled coil</keyword>
<organism evidence="11 12">
    <name type="scientific">Roseivirga spongicola</name>
    <dbReference type="NCBI Taxonomy" id="333140"/>
    <lineage>
        <taxon>Bacteria</taxon>
        <taxon>Pseudomonadati</taxon>
        <taxon>Bacteroidota</taxon>
        <taxon>Cytophagia</taxon>
        <taxon>Cytophagales</taxon>
        <taxon>Roseivirgaceae</taxon>
        <taxon>Roseivirga</taxon>
    </lineage>
</organism>
<evidence type="ECO:0000313" key="11">
    <source>
        <dbReference type="EMBL" id="KYG77586.1"/>
    </source>
</evidence>
<dbReference type="GO" id="GO:0005886">
    <property type="term" value="C:plasma membrane"/>
    <property type="evidence" value="ECO:0007669"/>
    <property type="project" value="UniProtKB-SubCell"/>
</dbReference>
<dbReference type="OrthoDB" id="5728337at2"/>
<dbReference type="GO" id="GO:0051607">
    <property type="term" value="P:defense response to virus"/>
    <property type="evidence" value="ECO:0007669"/>
    <property type="project" value="UniProtKB-KW"/>
</dbReference>
<feature type="transmembrane region" description="Helical" evidence="9">
    <location>
        <begin position="375"/>
        <end position="397"/>
    </location>
</feature>
<dbReference type="InterPro" id="IPR043760">
    <property type="entry name" value="PycTM_dom"/>
</dbReference>
<evidence type="ECO:0000256" key="1">
    <source>
        <dbReference type="ARBA" id="ARBA00004236"/>
    </source>
</evidence>
<dbReference type="InterPro" id="IPR003607">
    <property type="entry name" value="HD/PDEase_dom"/>
</dbReference>
<evidence type="ECO:0000256" key="2">
    <source>
        <dbReference type="ARBA" id="ARBA00022475"/>
    </source>
</evidence>
<evidence type="ECO:0000256" key="4">
    <source>
        <dbReference type="ARBA" id="ARBA00022741"/>
    </source>
</evidence>
<keyword evidence="12" id="KW-1185">Reference proteome</keyword>
<keyword evidence="11" id="KW-0378">Hydrolase</keyword>
<protein>
    <submittedName>
        <fullName evidence="11">HD family phosphohydrolase</fullName>
    </submittedName>
</protein>
<keyword evidence="4" id="KW-0547">Nucleotide-binding</keyword>
<dbReference type="EMBL" id="LRPC01000001">
    <property type="protein sequence ID" value="KYG77586.1"/>
    <property type="molecule type" value="Genomic_DNA"/>
</dbReference>
<reference evidence="11 12" key="1">
    <citation type="submission" date="2016-01" db="EMBL/GenBank/DDBJ databases">
        <title>Genome sequencing of Roseivirga spongicola UST030701-084.</title>
        <authorList>
            <person name="Selvaratnam C."/>
            <person name="Thevarajoo S."/>
            <person name="Goh K.M."/>
            <person name="Ee R."/>
            <person name="Chan K.-G."/>
            <person name="Chong C.S."/>
        </authorList>
    </citation>
    <scope>NUCLEOTIDE SEQUENCE [LARGE SCALE GENOMIC DNA]</scope>
    <source>
        <strain evidence="11 12">UST030701-084</strain>
    </source>
</reference>
<evidence type="ECO:0000256" key="8">
    <source>
        <dbReference type="SAM" id="Coils"/>
    </source>
</evidence>
<feature type="transmembrane region" description="Helical" evidence="9">
    <location>
        <begin position="280"/>
        <end position="300"/>
    </location>
</feature>
<evidence type="ECO:0000256" key="9">
    <source>
        <dbReference type="SAM" id="Phobius"/>
    </source>
</evidence>
<evidence type="ECO:0000256" key="3">
    <source>
        <dbReference type="ARBA" id="ARBA00022692"/>
    </source>
</evidence>
<evidence type="ECO:0000256" key="6">
    <source>
        <dbReference type="ARBA" id="ARBA00023118"/>
    </source>
</evidence>
<keyword evidence="7 9" id="KW-0472">Membrane</keyword>
<dbReference type="GO" id="GO:0016787">
    <property type="term" value="F:hydrolase activity"/>
    <property type="evidence" value="ECO:0007669"/>
    <property type="project" value="UniProtKB-KW"/>
</dbReference>
<proteinExistence type="predicted"/>
<sequence length="408" mass="47151">MADLLVSKVQAYCKELFTEKLSESFVYHNYQHTERVVDAARIIGRESDLNEDELELITIAAWFHDVGYTEGCTNHEDTSVRIAKEFLQKEGLAQDKIETICNCISATKMPQAPKTLMEEILCDADMHHLACTDYHKMSDRMHREIELTKDKQISDEEWDELNYSFFNDHEYFTEFGKKYLQPIKDDNLKRIGKGEPKKKNKAESKKIKKLEKQLAKMEEKARLKPDRGVETMFRTTSKNHLELSAMADNKANIMISVNTIILSVVVSVLIRKLYEYPNLVIPTIVLIIVSLTTIVLAILATRPNVSSGVFTDQDVLSKKTNLLFFGNFHKMKLDRYEWGMKEMMKDGDYLYSSLVKDIYYLGVVLGKKYKLLRACYTFFMIGFVISILAFVCAMLLFPPVEQTGFYTF</sequence>
<dbReference type="SMART" id="SM00471">
    <property type="entry name" value="HDc"/>
    <property type="match status" value="1"/>
</dbReference>
<dbReference type="PANTHER" id="PTHR33594">
    <property type="entry name" value="SUPERFAMILY HYDROLASE, PUTATIVE (AFU_ORTHOLOGUE AFUA_1G03035)-RELATED"/>
    <property type="match status" value="1"/>
</dbReference>
<gene>
    <name evidence="11" type="ORF">AWW68_02095</name>
</gene>
<keyword evidence="6" id="KW-0051">Antiviral defense</keyword>
<evidence type="ECO:0000313" key="12">
    <source>
        <dbReference type="Proteomes" id="UP000075606"/>
    </source>
</evidence>
<dbReference type="CDD" id="cd00077">
    <property type="entry name" value="HDc"/>
    <property type="match status" value="1"/>
</dbReference>
<evidence type="ECO:0000259" key="10">
    <source>
        <dbReference type="SMART" id="SM00471"/>
    </source>
</evidence>
<dbReference type="GO" id="GO:0000166">
    <property type="term" value="F:nucleotide binding"/>
    <property type="evidence" value="ECO:0007669"/>
    <property type="project" value="UniProtKB-KW"/>
</dbReference>
<comment type="subcellular location">
    <subcellularLocation>
        <location evidence="1">Cell membrane</location>
    </subcellularLocation>
</comment>
<accession>A0A150XFY1</accession>
<keyword evidence="3 9" id="KW-0812">Transmembrane</keyword>
<feature type="transmembrane region" description="Helical" evidence="9">
    <location>
        <begin position="253"/>
        <end position="274"/>
    </location>
</feature>
<dbReference type="SUPFAM" id="SSF109604">
    <property type="entry name" value="HD-domain/PDEase-like"/>
    <property type="match status" value="1"/>
</dbReference>
<feature type="domain" description="HD/PDEase" evidence="10">
    <location>
        <begin position="25"/>
        <end position="139"/>
    </location>
</feature>
<dbReference type="Pfam" id="PF01966">
    <property type="entry name" value="HD"/>
    <property type="match status" value="1"/>
</dbReference>
<evidence type="ECO:0000256" key="5">
    <source>
        <dbReference type="ARBA" id="ARBA00022989"/>
    </source>
</evidence>
<keyword evidence="2" id="KW-1003">Cell membrane</keyword>
<comment type="caution">
    <text evidence="11">The sequence shown here is derived from an EMBL/GenBank/DDBJ whole genome shotgun (WGS) entry which is preliminary data.</text>
</comment>
<dbReference type="STRING" id="333140.AWW68_02095"/>